<comment type="caution">
    <text evidence="1">The sequence shown here is derived from an EMBL/GenBank/DDBJ whole genome shotgun (WGS) entry which is preliminary data.</text>
</comment>
<reference evidence="1 2" key="1">
    <citation type="journal article" date="2015" name="BMC Genomics">
        <title>The genome of the truffle-parasite Tolypocladium ophioglossoides and the evolution of antifungal peptaibiotics.</title>
        <authorList>
            <person name="Quandt C.A."/>
            <person name="Bushley K.E."/>
            <person name="Spatafora J.W."/>
        </authorList>
    </citation>
    <scope>NUCLEOTIDE SEQUENCE [LARGE SCALE GENOMIC DNA]</scope>
    <source>
        <strain evidence="1 2">CBS 100239</strain>
    </source>
</reference>
<evidence type="ECO:0000313" key="1">
    <source>
        <dbReference type="EMBL" id="KND90443.1"/>
    </source>
</evidence>
<gene>
    <name evidence="1" type="ORF">TOPH_04899</name>
</gene>
<sequence length="144" mass="15945">MFRPFLEPALEHTFDNAIKPAKRSIPFMASCKLKLNKVGSSRAFHPGLKRNALCSQLSSISGVLPFSSPTSFSPCCCRRGSWCRGSSTILRTSSWIAVSLWAWIQLKFMRLNGADIIYSGDRLPAGEPAVVVANRVAWSDFYVT</sequence>
<dbReference type="EMBL" id="LFRF01000013">
    <property type="protein sequence ID" value="KND90443.1"/>
    <property type="molecule type" value="Genomic_DNA"/>
</dbReference>
<accession>A0A0L0N8H4</accession>
<dbReference type="AlphaFoldDB" id="A0A0L0N8H4"/>
<protein>
    <submittedName>
        <fullName evidence="1">Uncharacterized protein</fullName>
    </submittedName>
</protein>
<keyword evidence="2" id="KW-1185">Reference proteome</keyword>
<dbReference type="OrthoDB" id="189226at2759"/>
<evidence type="ECO:0000313" key="2">
    <source>
        <dbReference type="Proteomes" id="UP000036947"/>
    </source>
</evidence>
<proteinExistence type="predicted"/>
<dbReference type="Proteomes" id="UP000036947">
    <property type="component" value="Unassembled WGS sequence"/>
</dbReference>
<dbReference type="STRING" id="1163406.A0A0L0N8H4"/>
<organism evidence="1 2">
    <name type="scientific">Tolypocladium ophioglossoides (strain CBS 100239)</name>
    <name type="common">Snaketongue truffleclub</name>
    <name type="synonym">Elaphocordyceps ophioglossoides</name>
    <dbReference type="NCBI Taxonomy" id="1163406"/>
    <lineage>
        <taxon>Eukaryota</taxon>
        <taxon>Fungi</taxon>
        <taxon>Dikarya</taxon>
        <taxon>Ascomycota</taxon>
        <taxon>Pezizomycotina</taxon>
        <taxon>Sordariomycetes</taxon>
        <taxon>Hypocreomycetidae</taxon>
        <taxon>Hypocreales</taxon>
        <taxon>Ophiocordycipitaceae</taxon>
        <taxon>Tolypocladium</taxon>
    </lineage>
</organism>
<name>A0A0L0N8H4_TOLOC</name>